<dbReference type="GO" id="GO:0005739">
    <property type="term" value="C:mitochondrion"/>
    <property type="evidence" value="ECO:0007669"/>
    <property type="project" value="UniProtKB-SubCell"/>
</dbReference>
<name>A0A0L0G636_9EUKA</name>
<evidence type="ECO:0000313" key="6">
    <source>
        <dbReference type="EMBL" id="KNC84316.1"/>
    </source>
</evidence>
<dbReference type="RefSeq" id="XP_014158218.1">
    <property type="nucleotide sequence ID" value="XM_014302743.1"/>
</dbReference>
<dbReference type="EMBL" id="KQ241773">
    <property type="protein sequence ID" value="KNC84316.1"/>
    <property type="molecule type" value="Genomic_DNA"/>
</dbReference>
<keyword evidence="7" id="KW-1185">Reference proteome</keyword>
<evidence type="ECO:0000256" key="4">
    <source>
        <dbReference type="ARBA" id="ARBA00035129"/>
    </source>
</evidence>
<dbReference type="STRING" id="667725.A0A0L0G636"/>
<dbReference type="PANTHER" id="PTHR28235">
    <property type="entry name" value="PROTEIN FYV4, MITOCHONDRIAL"/>
    <property type="match status" value="1"/>
</dbReference>
<dbReference type="AlphaFoldDB" id="A0A0L0G636"/>
<accession>A0A0L0G636</accession>
<dbReference type="OrthoDB" id="18595at2759"/>
<organism evidence="6 7">
    <name type="scientific">Sphaeroforma arctica JP610</name>
    <dbReference type="NCBI Taxonomy" id="667725"/>
    <lineage>
        <taxon>Eukaryota</taxon>
        <taxon>Ichthyosporea</taxon>
        <taxon>Ichthyophonida</taxon>
        <taxon>Sphaeroforma</taxon>
    </lineage>
</organism>
<dbReference type="InterPro" id="IPR019083">
    <property type="entry name" value="SAM_Ribosomal_mS41"/>
</dbReference>
<evidence type="ECO:0000256" key="2">
    <source>
        <dbReference type="ARBA" id="ARBA00010492"/>
    </source>
</evidence>
<evidence type="ECO:0000256" key="3">
    <source>
        <dbReference type="ARBA" id="ARBA00023128"/>
    </source>
</evidence>
<dbReference type="Pfam" id="PF09597">
    <property type="entry name" value="SAM_Ribosomal_mS41"/>
    <property type="match status" value="1"/>
</dbReference>
<gene>
    <name evidence="6" type="ORF">SARC_03477</name>
</gene>
<reference evidence="6 7" key="1">
    <citation type="submission" date="2011-02" db="EMBL/GenBank/DDBJ databases">
        <title>The Genome Sequence of Sphaeroforma arctica JP610.</title>
        <authorList>
            <consortium name="The Broad Institute Genome Sequencing Platform"/>
            <person name="Russ C."/>
            <person name="Cuomo C."/>
            <person name="Young S.K."/>
            <person name="Zeng Q."/>
            <person name="Gargeya S."/>
            <person name="Alvarado L."/>
            <person name="Berlin A."/>
            <person name="Chapman S.B."/>
            <person name="Chen Z."/>
            <person name="Freedman E."/>
            <person name="Gellesch M."/>
            <person name="Goldberg J."/>
            <person name="Griggs A."/>
            <person name="Gujja S."/>
            <person name="Heilman E."/>
            <person name="Heiman D."/>
            <person name="Howarth C."/>
            <person name="Mehta T."/>
            <person name="Neiman D."/>
            <person name="Pearson M."/>
            <person name="Roberts A."/>
            <person name="Saif S."/>
            <person name="Shea T."/>
            <person name="Shenoy N."/>
            <person name="Sisk P."/>
            <person name="Stolte C."/>
            <person name="Sykes S."/>
            <person name="White J."/>
            <person name="Yandava C."/>
            <person name="Burger G."/>
            <person name="Gray M.W."/>
            <person name="Holland P.W.H."/>
            <person name="King N."/>
            <person name="Lang F.B.F."/>
            <person name="Roger A.J."/>
            <person name="Ruiz-Trillo I."/>
            <person name="Haas B."/>
            <person name="Nusbaum C."/>
            <person name="Birren B."/>
        </authorList>
    </citation>
    <scope>NUCLEOTIDE SEQUENCE [LARGE SCALE GENOMIC DNA]</scope>
    <source>
        <strain evidence="6 7">JP610</strain>
    </source>
</reference>
<proteinExistence type="inferred from homology"/>
<feature type="domain" description="Small ribosomal subunit protein mS41 SAM" evidence="5">
    <location>
        <begin position="3"/>
        <end position="58"/>
    </location>
</feature>
<dbReference type="GeneID" id="25903981"/>
<keyword evidence="3" id="KW-0496">Mitochondrion</keyword>
<evidence type="ECO:0000313" key="7">
    <source>
        <dbReference type="Proteomes" id="UP000054560"/>
    </source>
</evidence>
<sequence>MDKDTFLKRIGRDCEKHADKFEDWDDLMTATTYVMKPRGIDIKSRKYIRSWVNRYSLGIDPTPLPFTKTEKLNMKK</sequence>
<evidence type="ECO:0000256" key="1">
    <source>
        <dbReference type="ARBA" id="ARBA00004173"/>
    </source>
</evidence>
<comment type="subcellular location">
    <subcellularLocation>
        <location evidence="1">Mitochondrion</location>
    </subcellularLocation>
</comment>
<protein>
    <recommendedName>
        <fullName evidence="4">Small ribosomal subunit protein mS41</fullName>
    </recommendedName>
</protein>
<dbReference type="InterPro" id="IPR039603">
    <property type="entry name" value="Ribosomal_mS41"/>
</dbReference>
<dbReference type="Proteomes" id="UP000054560">
    <property type="component" value="Unassembled WGS sequence"/>
</dbReference>
<dbReference type="SMART" id="SM01238">
    <property type="entry name" value="IGR"/>
    <property type="match status" value="1"/>
</dbReference>
<comment type="similarity">
    <text evidence="2">Belongs to the mitochondrion-specific ribosomal protein mS41 family.</text>
</comment>
<evidence type="ECO:0000259" key="5">
    <source>
        <dbReference type="SMART" id="SM01238"/>
    </source>
</evidence>
<dbReference type="PANTHER" id="PTHR28235:SF1">
    <property type="entry name" value="SMALL RIBOSOMAL SUBUNIT PROTEIN MS41"/>
    <property type="match status" value="1"/>
</dbReference>